<comment type="caution">
    <text evidence="9">The sequence shown here is derived from an EMBL/GenBank/DDBJ whole genome shotgun (WGS) entry which is preliminary data.</text>
</comment>
<dbReference type="GO" id="GO:0003677">
    <property type="term" value="F:DNA binding"/>
    <property type="evidence" value="ECO:0007669"/>
    <property type="project" value="InterPro"/>
</dbReference>
<dbReference type="Pfam" id="PF01428">
    <property type="entry name" value="zf-AN1"/>
    <property type="match status" value="1"/>
</dbReference>
<keyword evidence="6" id="KW-1133">Transmembrane helix</keyword>
<dbReference type="InterPro" id="IPR035896">
    <property type="entry name" value="AN1-like_Znf"/>
</dbReference>
<dbReference type="FunFam" id="4.10.1110.10:FF:000001">
    <property type="entry name" value="Zinc finger AN1-type containing 6"/>
    <property type="match status" value="1"/>
</dbReference>
<dbReference type="InterPro" id="IPR050652">
    <property type="entry name" value="AN1_A20_ZnFinger"/>
</dbReference>
<feature type="transmembrane region" description="Helical" evidence="6">
    <location>
        <begin position="26"/>
        <end position="50"/>
    </location>
</feature>
<dbReference type="Pfam" id="PF01754">
    <property type="entry name" value="zf-A20"/>
    <property type="match status" value="1"/>
</dbReference>
<dbReference type="PANTHER" id="PTHR10634">
    <property type="entry name" value="AN1-TYPE ZINC FINGER PROTEIN"/>
    <property type="match status" value="1"/>
</dbReference>
<dbReference type="SMART" id="SM00154">
    <property type="entry name" value="ZnF_AN1"/>
    <property type="match status" value="1"/>
</dbReference>
<dbReference type="Proteomes" id="UP001374584">
    <property type="component" value="Unassembled WGS sequence"/>
</dbReference>
<dbReference type="EMBL" id="JAYMYR010000002">
    <property type="protein sequence ID" value="KAK7378782.1"/>
    <property type="molecule type" value="Genomic_DNA"/>
</dbReference>
<evidence type="ECO:0000259" key="7">
    <source>
        <dbReference type="PROSITE" id="PS51036"/>
    </source>
</evidence>
<keyword evidence="3 5" id="KW-0863">Zinc-finger</keyword>
<organism evidence="9 10">
    <name type="scientific">Phaseolus coccineus</name>
    <name type="common">Scarlet runner bean</name>
    <name type="synonym">Phaseolus multiflorus</name>
    <dbReference type="NCBI Taxonomy" id="3886"/>
    <lineage>
        <taxon>Eukaryota</taxon>
        <taxon>Viridiplantae</taxon>
        <taxon>Streptophyta</taxon>
        <taxon>Embryophyta</taxon>
        <taxon>Tracheophyta</taxon>
        <taxon>Spermatophyta</taxon>
        <taxon>Magnoliopsida</taxon>
        <taxon>eudicotyledons</taxon>
        <taxon>Gunneridae</taxon>
        <taxon>Pentapetalae</taxon>
        <taxon>rosids</taxon>
        <taxon>fabids</taxon>
        <taxon>Fabales</taxon>
        <taxon>Fabaceae</taxon>
        <taxon>Papilionoideae</taxon>
        <taxon>50 kb inversion clade</taxon>
        <taxon>NPAAA clade</taxon>
        <taxon>indigoferoid/millettioid clade</taxon>
        <taxon>Phaseoleae</taxon>
        <taxon>Phaseolus</taxon>
    </lineage>
</organism>
<accession>A0AAN9RP71</accession>
<name>A0AAN9RP71_PHACN</name>
<evidence type="ECO:0008006" key="11">
    <source>
        <dbReference type="Google" id="ProtNLM"/>
    </source>
</evidence>
<evidence type="ECO:0000313" key="10">
    <source>
        <dbReference type="Proteomes" id="UP001374584"/>
    </source>
</evidence>
<dbReference type="GO" id="GO:0008270">
    <property type="term" value="F:zinc ion binding"/>
    <property type="evidence" value="ECO:0007669"/>
    <property type="project" value="UniProtKB-KW"/>
</dbReference>
<keyword evidence="10" id="KW-1185">Reference proteome</keyword>
<dbReference type="PROSITE" id="PS51036">
    <property type="entry name" value="ZF_A20"/>
    <property type="match status" value="1"/>
</dbReference>
<dbReference type="SUPFAM" id="SSF57716">
    <property type="entry name" value="Glucocorticoid receptor-like (DNA-binding domain)"/>
    <property type="match status" value="1"/>
</dbReference>
<evidence type="ECO:0000256" key="3">
    <source>
        <dbReference type="ARBA" id="ARBA00022771"/>
    </source>
</evidence>
<keyword evidence="2" id="KW-0479">Metal-binding</keyword>
<dbReference type="SUPFAM" id="SSF118310">
    <property type="entry name" value="AN1-like Zinc finger"/>
    <property type="match status" value="1"/>
</dbReference>
<evidence type="ECO:0000256" key="1">
    <source>
        <dbReference type="ARBA" id="ARBA00003732"/>
    </source>
</evidence>
<sequence length="233" mass="25400">MCRLPSSPPQHCRQSQAVCFSFSHSFILPLFSTHFRSYLLLLILLLLLLLPQPTITPYKSDFFLTDPDMAEEHRCQAPEGHRLCANNCGFFGSPATMNLCSKCYRDIRLKEEEQAKTKSTIETALSSSSAAAAGTATVASAAAVVSLPSPVESLPQPAVVTAPDACAPFQANRCGACRKRVGLTGFKCRCGTTFCGSHRYPEKHACGFDFKAVGREEIARANPVIKGEKLRRI</sequence>
<evidence type="ECO:0000256" key="4">
    <source>
        <dbReference type="ARBA" id="ARBA00022833"/>
    </source>
</evidence>
<comment type="function">
    <text evidence="1">May be involved in environmental stress response.</text>
</comment>
<reference evidence="9 10" key="1">
    <citation type="submission" date="2024-01" db="EMBL/GenBank/DDBJ databases">
        <title>The genomes of 5 underutilized Papilionoideae crops provide insights into root nodulation and disease resistanc.</title>
        <authorList>
            <person name="Jiang F."/>
        </authorList>
    </citation>
    <scope>NUCLEOTIDE SEQUENCE [LARGE SCALE GENOMIC DNA]</scope>
    <source>
        <strain evidence="9">JINMINGXINNONG_FW02</strain>
        <tissue evidence="9">Leaves</tissue>
    </source>
</reference>
<dbReference type="PANTHER" id="PTHR10634:SF67">
    <property type="entry name" value="AN1-TYPE ZINC FINGER PROTEIN 3"/>
    <property type="match status" value="1"/>
</dbReference>
<evidence type="ECO:0000259" key="8">
    <source>
        <dbReference type="PROSITE" id="PS51039"/>
    </source>
</evidence>
<gene>
    <name evidence="9" type="ORF">VNO80_04229</name>
</gene>
<dbReference type="InterPro" id="IPR002653">
    <property type="entry name" value="Znf_A20"/>
</dbReference>
<keyword evidence="6" id="KW-0472">Membrane</keyword>
<dbReference type="PROSITE" id="PS51039">
    <property type="entry name" value="ZF_AN1"/>
    <property type="match status" value="1"/>
</dbReference>
<keyword evidence="6" id="KW-0812">Transmembrane</keyword>
<evidence type="ECO:0000313" key="9">
    <source>
        <dbReference type="EMBL" id="KAK7378782.1"/>
    </source>
</evidence>
<evidence type="ECO:0000256" key="2">
    <source>
        <dbReference type="ARBA" id="ARBA00022723"/>
    </source>
</evidence>
<dbReference type="InterPro" id="IPR000058">
    <property type="entry name" value="Znf_AN1"/>
</dbReference>
<evidence type="ECO:0000256" key="5">
    <source>
        <dbReference type="PROSITE-ProRule" id="PRU00449"/>
    </source>
</evidence>
<keyword evidence="4" id="KW-0862">Zinc</keyword>
<proteinExistence type="predicted"/>
<dbReference type="Gene3D" id="4.10.1110.10">
    <property type="entry name" value="AN1-like Zinc finger"/>
    <property type="match status" value="1"/>
</dbReference>
<evidence type="ECO:0000256" key="6">
    <source>
        <dbReference type="SAM" id="Phobius"/>
    </source>
</evidence>
<dbReference type="AlphaFoldDB" id="A0AAN9RP71"/>
<feature type="domain" description="A20-type" evidence="7">
    <location>
        <begin position="78"/>
        <end position="112"/>
    </location>
</feature>
<feature type="domain" description="AN1-type" evidence="8">
    <location>
        <begin position="168"/>
        <end position="214"/>
    </location>
</feature>
<dbReference type="SMART" id="SM00259">
    <property type="entry name" value="ZnF_A20"/>
    <property type="match status" value="1"/>
</dbReference>
<dbReference type="Gene3D" id="1.20.5.4770">
    <property type="match status" value="1"/>
</dbReference>
<protein>
    <recommendedName>
        <fullName evidence="11">Zinc finger A20 and AN1 domain-containing stress-associated protein 4</fullName>
    </recommendedName>
</protein>